<dbReference type="EMBL" id="CP159925">
    <property type="protein sequence ID" value="XCO75898.1"/>
    <property type="molecule type" value="Genomic_DNA"/>
</dbReference>
<dbReference type="AlphaFoldDB" id="A0AAU8MWA4"/>
<dbReference type="RefSeq" id="WP_363799177.1">
    <property type="nucleotide sequence ID" value="NZ_CP159925.1"/>
</dbReference>
<evidence type="ECO:0000256" key="1">
    <source>
        <dbReference type="SAM" id="SignalP"/>
    </source>
</evidence>
<sequence>MTATRTTAARTRRAITAAAVLTALTAAACAHGLPHPAEDTPMNAQPASTAATADTRLRVQDGQDVSLHAEFQYTAASNTLLVRYRLRNGSADRALAVFDRGSYGDRAGAVYNPGPIGKPRLETQDGGITLLHAPAPASAANPMDPLGHAGLALELKAGGEHADQFVHRFGDQAPQRVRWCVAVAPFEQKQFRIPTKTAHGTIWAAGEAGVQTQPLCTPWFDVGTGKFVE</sequence>
<organism evidence="2">
    <name type="scientific">Lysobacter firmicutimachus</name>
    <dbReference type="NCBI Taxonomy" id="1792846"/>
    <lineage>
        <taxon>Bacteria</taxon>
        <taxon>Pseudomonadati</taxon>
        <taxon>Pseudomonadota</taxon>
        <taxon>Gammaproteobacteria</taxon>
        <taxon>Lysobacterales</taxon>
        <taxon>Lysobacteraceae</taxon>
        <taxon>Lysobacter</taxon>
    </lineage>
</organism>
<gene>
    <name evidence="2" type="ORF">ABU614_03635</name>
</gene>
<feature type="chain" id="PRO_5043661403" evidence="1">
    <location>
        <begin position="31"/>
        <end position="229"/>
    </location>
</feature>
<protein>
    <submittedName>
        <fullName evidence="2">Uncharacterized protein</fullName>
    </submittedName>
</protein>
<feature type="signal peptide" evidence="1">
    <location>
        <begin position="1"/>
        <end position="30"/>
    </location>
</feature>
<keyword evidence="1" id="KW-0732">Signal</keyword>
<accession>A0AAU8MWA4</accession>
<proteinExistence type="predicted"/>
<reference evidence="2" key="1">
    <citation type="submission" date="2024-06" db="EMBL/GenBank/DDBJ databases">
        <authorList>
            <person name="Li S."/>
        </authorList>
    </citation>
    <scope>NUCLEOTIDE SEQUENCE</scope>
    <source>
        <strain evidence="2">SR10</strain>
    </source>
</reference>
<name>A0AAU8MWA4_9GAMM</name>
<evidence type="ECO:0000313" key="2">
    <source>
        <dbReference type="EMBL" id="XCO75898.1"/>
    </source>
</evidence>
<dbReference type="PROSITE" id="PS51257">
    <property type="entry name" value="PROKAR_LIPOPROTEIN"/>
    <property type="match status" value="1"/>
</dbReference>